<proteinExistence type="predicted"/>
<gene>
    <name evidence="1" type="ORF">BV97_04993</name>
</gene>
<dbReference type="eggNOG" id="ENOG50317ZS">
    <property type="taxonomic scope" value="Bacteria"/>
</dbReference>
<protein>
    <submittedName>
        <fullName evidence="1">Uncharacterized protein</fullName>
    </submittedName>
</protein>
<accession>A0A031JIP2</accession>
<comment type="caution">
    <text evidence="1">The sequence shown here is derived from an EMBL/GenBank/DDBJ whole genome shotgun (WGS) entry which is preliminary data.</text>
</comment>
<reference evidence="1 2" key="1">
    <citation type="submission" date="2014-03" db="EMBL/GenBank/DDBJ databases">
        <title>Whole genome sequence of Novosphingobium resinovorum KF1.</title>
        <authorList>
            <person name="Gan H.M."/>
            <person name="Gan H.Y."/>
            <person name="Chew T.H."/>
            <person name="Savka M.A."/>
        </authorList>
    </citation>
    <scope>NUCLEOTIDE SEQUENCE [LARGE SCALE GENOMIC DNA]</scope>
    <source>
        <strain evidence="1 2">KF1</strain>
    </source>
</reference>
<dbReference type="Proteomes" id="UP000024329">
    <property type="component" value="Unassembled WGS sequence"/>
</dbReference>
<dbReference type="RefSeq" id="WP_236727478.1">
    <property type="nucleotide sequence ID" value="NZ_JFYZ01000048.1"/>
</dbReference>
<dbReference type="PATRIC" id="fig|158500.4.peg.5070"/>
<evidence type="ECO:0000313" key="2">
    <source>
        <dbReference type="Proteomes" id="UP000024329"/>
    </source>
</evidence>
<organism evidence="1 2">
    <name type="scientific">Novosphingobium resinovorum</name>
    <dbReference type="NCBI Taxonomy" id="158500"/>
    <lineage>
        <taxon>Bacteria</taxon>
        <taxon>Pseudomonadati</taxon>
        <taxon>Pseudomonadota</taxon>
        <taxon>Alphaproteobacteria</taxon>
        <taxon>Sphingomonadales</taxon>
        <taxon>Sphingomonadaceae</taxon>
        <taxon>Novosphingobium</taxon>
    </lineage>
</organism>
<dbReference type="EMBL" id="JFYZ01000048">
    <property type="protein sequence ID" value="EZP73112.1"/>
    <property type="molecule type" value="Genomic_DNA"/>
</dbReference>
<dbReference type="AlphaFoldDB" id="A0A031JIP2"/>
<evidence type="ECO:0000313" key="1">
    <source>
        <dbReference type="EMBL" id="EZP73112.1"/>
    </source>
</evidence>
<name>A0A031JIP2_9SPHN</name>
<sequence length="78" mass="8763">MTRRARPLQPERAPRLDLLMLFGHAPVDALWEAEKAGWRAFVMGHGGSSYRRGSARDQAWQRGFDAAAASRDPARLML</sequence>